<dbReference type="GeneID" id="27726554"/>
<evidence type="ECO:0000256" key="1">
    <source>
        <dbReference type="SAM" id="MobiDB-lite"/>
    </source>
</evidence>
<dbReference type="Proteomes" id="UP000028545">
    <property type="component" value="Unassembled WGS sequence"/>
</dbReference>
<evidence type="ECO:0000313" key="3">
    <source>
        <dbReference type="Proteomes" id="UP000028545"/>
    </source>
</evidence>
<feature type="region of interest" description="Disordered" evidence="1">
    <location>
        <begin position="397"/>
        <end position="435"/>
    </location>
</feature>
<name>A0A084G204_PSEDA</name>
<dbReference type="OrthoDB" id="4588713at2759"/>
<dbReference type="VEuPathDB" id="FungiDB:SAPIO_CDS7482"/>
<dbReference type="EMBL" id="JOWA01000110">
    <property type="protein sequence ID" value="KEZ41366.1"/>
    <property type="molecule type" value="Genomic_DNA"/>
</dbReference>
<dbReference type="RefSeq" id="XP_016641165.1">
    <property type="nucleotide sequence ID" value="XM_016789338.1"/>
</dbReference>
<evidence type="ECO:0000313" key="2">
    <source>
        <dbReference type="EMBL" id="KEZ41366.1"/>
    </source>
</evidence>
<feature type="region of interest" description="Disordered" evidence="1">
    <location>
        <begin position="594"/>
        <end position="629"/>
    </location>
</feature>
<reference evidence="2 3" key="1">
    <citation type="journal article" date="2014" name="Genome Announc.">
        <title>Draft genome sequence of the pathogenic fungus Scedosporium apiospermum.</title>
        <authorList>
            <person name="Vandeputte P."/>
            <person name="Ghamrawi S."/>
            <person name="Rechenmann M."/>
            <person name="Iltis A."/>
            <person name="Giraud S."/>
            <person name="Fleury M."/>
            <person name="Thornton C."/>
            <person name="Delhaes L."/>
            <person name="Meyer W."/>
            <person name="Papon N."/>
            <person name="Bouchara J.P."/>
        </authorList>
    </citation>
    <scope>NUCLEOTIDE SEQUENCE [LARGE SCALE GENOMIC DNA]</scope>
    <source>
        <strain evidence="2 3">IHEM 14462</strain>
    </source>
</reference>
<feature type="region of interest" description="Disordered" evidence="1">
    <location>
        <begin position="1"/>
        <end position="155"/>
    </location>
</feature>
<feature type="compositionally biased region" description="Polar residues" evidence="1">
    <location>
        <begin position="114"/>
        <end position="124"/>
    </location>
</feature>
<feature type="compositionally biased region" description="Polar residues" evidence="1">
    <location>
        <begin position="47"/>
        <end position="56"/>
    </location>
</feature>
<feature type="compositionally biased region" description="Low complexity" evidence="1">
    <location>
        <begin position="397"/>
        <end position="407"/>
    </location>
</feature>
<sequence length="708" mass="75967">MSSTPPSGKRPYAGSPSSGTTSSMAPPDKKRQHLLSEDEEHNEQEEQSPTLYTTAGTIWKPESEQSFQAPIRRGRAQRWSPHQEHGNRVSLLTRQLEMVGIGSPTRGGRPYLVSPTSQYSPLRQNNDRAKTPMHHPAFGVDGSPGPVSDSPPSPQEIMRRSVEIANSAMSPSVSESDIISRGIPIPRNNDNGYDSVDEALRKLPVKSLANLASYPNPNQLKAQNALSHARIRLAMEGANEPNNPSSNASSRSNDMAVFPNMSQGSGGSKISETDIRALEDYAARLAQAKMSKQHYKPLLGGYSSSTLATGPGAPAPLRAGPPGQRQYFVPKAGSSTGGSMPSLPHSPQKMHLNPGVRNPFHGAIGAGQDLFQGPRHAPTLNPVSGQHGGFGPPMTNASASGAAPSEPGFERHAYNHGHANSPTNKAGQPQQSPSYNLRPYPYSTNIQQGHPMGNVNSQGPDAGAGYGLYGATNTLPMGSTQQALAIGHPSGSSRGPNAYNGTPGSNMGVSALGIPAHQGGVRQRLNLNLPEDEAWSIEAQLLKPYGWDPSELNTRYPAGAVKMSDDQLHERQKKVDDWFYSGTARLGMTLDEFQEQQQQKQRKPGRNPFGAVADRRSMPKGKAASQLKKSYKHMSIDEANKMSTAEHAEPLLNAALQSLDYQRQVAEARKEDADVKAEKEAAHADDEEKVDEKSGSAALLPGSIPSMY</sequence>
<feature type="compositionally biased region" description="Acidic residues" evidence="1">
    <location>
        <begin position="37"/>
        <end position="46"/>
    </location>
</feature>
<dbReference type="OMA" id="NMWPTNT"/>
<feature type="compositionally biased region" description="Low complexity" evidence="1">
    <location>
        <begin position="139"/>
        <end position="148"/>
    </location>
</feature>
<accession>A0A084G204</accession>
<keyword evidence="3" id="KW-1185">Reference proteome</keyword>
<feature type="compositionally biased region" description="Polar residues" evidence="1">
    <location>
        <begin position="15"/>
        <end position="24"/>
    </location>
</feature>
<protein>
    <submittedName>
        <fullName evidence="2">Uncharacterized protein</fullName>
    </submittedName>
</protein>
<dbReference type="KEGG" id="sapo:SAPIO_CDS7482"/>
<organism evidence="2 3">
    <name type="scientific">Pseudallescheria apiosperma</name>
    <name type="common">Scedosporium apiospermum</name>
    <dbReference type="NCBI Taxonomy" id="563466"/>
    <lineage>
        <taxon>Eukaryota</taxon>
        <taxon>Fungi</taxon>
        <taxon>Dikarya</taxon>
        <taxon>Ascomycota</taxon>
        <taxon>Pezizomycotina</taxon>
        <taxon>Sordariomycetes</taxon>
        <taxon>Hypocreomycetidae</taxon>
        <taxon>Microascales</taxon>
        <taxon>Microascaceae</taxon>
        <taxon>Scedosporium</taxon>
    </lineage>
</organism>
<gene>
    <name evidence="2" type="ORF">SAPIO_CDS7482</name>
</gene>
<feature type="region of interest" description="Disordered" evidence="1">
    <location>
        <begin position="665"/>
        <end position="708"/>
    </location>
</feature>
<feature type="compositionally biased region" description="Basic and acidic residues" evidence="1">
    <location>
        <begin position="666"/>
        <end position="694"/>
    </location>
</feature>
<proteinExistence type="predicted"/>
<feature type="compositionally biased region" description="Polar residues" evidence="1">
    <location>
        <begin position="418"/>
        <end position="435"/>
    </location>
</feature>
<comment type="caution">
    <text evidence="2">The sequence shown here is derived from an EMBL/GenBank/DDBJ whole genome shotgun (WGS) entry which is preliminary data.</text>
</comment>
<dbReference type="AlphaFoldDB" id="A0A084G204"/>
<dbReference type="HOGENOM" id="CLU_454146_0_0_1"/>